<dbReference type="Proteomes" id="UP000325315">
    <property type="component" value="Unassembled WGS sequence"/>
</dbReference>
<gene>
    <name evidence="2" type="ORF">EPI10_020881</name>
</gene>
<evidence type="ECO:0000256" key="1">
    <source>
        <dbReference type="SAM" id="MobiDB-lite"/>
    </source>
</evidence>
<keyword evidence="2" id="KW-0482">Metalloprotease</keyword>
<reference evidence="3" key="1">
    <citation type="journal article" date="2019" name="Plant Biotechnol. J.">
        <title>Genome sequencing of the Australian wild diploid species Gossypium australe highlights disease resistance and delayed gland morphogenesis.</title>
        <authorList>
            <person name="Cai Y."/>
            <person name="Cai X."/>
            <person name="Wang Q."/>
            <person name="Wang P."/>
            <person name="Zhang Y."/>
            <person name="Cai C."/>
            <person name="Xu Y."/>
            <person name="Wang K."/>
            <person name="Zhou Z."/>
            <person name="Wang C."/>
            <person name="Geng S."/>
            <person name="Li B."/>
            <person name="Dong Q."/>
            <person name="Hou Y."/>
            <person name="Wang H."/>
            <person name="Ai P."/>
            <person name="Liu Z."/>
            <person name="Yi F."/>
            <person name="Sun M."/>
            <person name="An G."/>
            <person name="Cheng J."/>
            <person name="Zhang Y."/>
            <person name="Shi Q."/>
            <person name="Xie Y."/>
            <person name="Shi X."/>
            <person name="Chang Y."/>
            <person name="Huang F."/>
            <person name="Chen Y."/>
            <person name="Hong S."/>
            <person name="Mi L."/>
            <person name="Sun Q."/>
            <person name="Zhang L."/>
            <person name="Zhou B."/>
            <person name="Peng R."/>
            <person name="Zhang X."/>
            <person name="Liu F."/>
        </authorList>
    </citation>
    <scope>NUCLEOTIDE SEQUENCE [LARGE SCALE GENOMIC DNA]</scope>
    <source>
        <strain evidence="3">cv. PA1801</strain>
    </source>
</reference>
<sequence length="96" mass="10082">MSTRGRGRGTRGYARGRGAEAGSSESGHVPECEVPALPVANVGSQDQTGRDDALSQAMLRVLEIASTGSAACGSISKRLKSNGVFRRHFWCSPECS</sequence>
<proteinExistence type="predicted"/>
<evidence type="ECO:0000313" key="2">
    <source>
        <dbReference type="EMBL" id="KAA3480455.1"/>
    </source>
</evidence>
<evidence type="ECO:0000313" key="3">
    <source>
        <dbReference type="Proteomes" id="UP000325315"/>
    </source>
</evidence>
<comment type="caution">
    <text evidence="2">The sequence shown here is derived from an EMBL/GenBank/DDBJ whole genome shotgun (WGS) entry which is preliminary data.</text>
</comment>
<organism evidence="2 3">
    <name type="scientific">Gossypium australe</name>
    <dbReference type="NCBI Taxonomy" id="47621"/>
    <lineage>
        <taxon>Eukaryota</taxon>
        <taxon>Viridiplantae</taxon>
        <taxon>Streptophyta</taxon>
        <taxon>Embryophyta</taxon>
        <taxon>Tracheophyta</taxon>
        <taxon>Spermatophyta</taxon>
        <taxon>Magnoliopsida</taxon>
        <taxon>eudicotyledons</taxon>
        <taxon>Gunneridae</taxon>
        <taxon>Pentapetalae</taxon>
        <taxon>rosids</taxon>
        <taxon>malvids</taxon>
        <taxon>Malvales</taxon>
        <taxon>Malvaceae</taxon>
        <taxon>Malvoideae</taxon>
        <taxon>Gossypium</taxon>
    </lineage>
</organism>
<protein>
    <submittedName>
        <fullName evidence="2">ATP-dependent zinc metalloprotease FtsH</fullName>
    </submittedName>
</protein>
<keyword evidence="2" id="KW-0378">Hydrolase</keyword>
<dbReference type="GO" id="GO:0008237">
    <property type="term" value="F:metallopeptidase activity"/>
    <property type="evidence" value="ECO:0007669"/>
    <property type="project" value="UniProtKB-KW"/>
</dbReference>
<dbReference type="EMBL" id="SMMG02000003">
    <property type="protein sequence ID" value="KAA3480455.1"/>
    <property type="molecule type" value="Genomic_DNA"/>
</dbReference>
<name>A0A5B6WHA6_9ROSI</name>
<feature type="region of interest" description="Disordered" evidence="1">
    <location>
        <begin position="1"/>
        <end position="51"/>
    </location>
</feature>
<accession>A0A5B6WHA6</accession>
<keyword evidence="3" id="KW-1185">Reference proteome</keyword>
<dbReference type="AlphaFoldDB" id="A0A5B6WHA6"/>
<dbReference type="GO" id="GO:0006508">
    <property type="term" value="P:proteolysis"/>
    <property type="evidence" value="ECO:0007669"/>
    <property type="project" value="UniProtKB-KW"/>
</dbReference>
<keyword evidence="2" id="KW-0645">Protease</keyword>